<feature type="domain" description="HTH cro/C1-type" evidence="1">
    <location>
        <begin position="19"/>
        <end position="73"/>
    </location>
</feature>
<proteinExistence type="predicted"/>
<dbReference type="InterPro" id="IPR010982">
    <property type="entry name" value="Lambda_DNA-bd_dom_sf"/>
</dbReference>
<organism evidence="2 3">
    <name type="scientific">Amycolatopsis cihanbeyliensis</name>
    <dbReference type="NCBI Taxonomy" id="1128664"/>
    <lineage>
        <taxon>Bacteria</taxon>
        <taxon>Bacillati</taxon>
        <taxon>Actinomycetota</taxon>
        <taxon>Actinomycetes</taxon>
        <taxon>Pseudonocardiales</taxon>
        <taxon>Pseudonocardiaceae</taxon>
        <taxon>Amycolatopsis</taxon>
    </lineage>
</organism>
<dbReference type="CDD" id="cd00093">
    <property type="entry name" value="HTH_XRE"/>
    <property type="match status" value="1"/>
</dbReference>
<dbReference type="EMBL" id="VFML01000001">
    <property type="protein sequence ID" value="TQJ01862.1"/>
    <property type="molecule type" value="Genomic_DNA"/>
</dbReference>
<dbReference type="Gene3D" id="1.10.260.40">
    <property type="entry name" value="lambda repressor-like DNA-binding domains"/>
    <property type="match status" value="1"/>
</dbReference>
<dbReference type="AlphaFoldDB" id="A0A542DFL8"/>
<comment type="caution">
    <text evidence="2">The sequence shown here is derived from an EMBL/GenBank/DDBJ whole genome shotgun (WGS) entry which is preliminary data.</text>
</comment>
<sequence length="298" mass="32748">MLCFMAGNKQVDTKIADGLRAARSAARLNVRQLSAKTGLSTATISRFENAKRRPELGQVKAWMVACQAPPEQASHLLELTERSERFPWVATTLPDHRKQTAALIRAERTATSIVEWSTHVVPGLLQTSEYARAMMARARLTEDEIENRVAMRIGRQVVLTGPQPVRFTALIAEGVLGQLIGGPAVMVAQLRRLLEASSMPHIHLRVVPQGTDWHRGMDGDFVLIKGEIGAMVHVGIPRSALIFDRQPDIDLFEAAAEEILKLAMTPAESSAVIQDMINRVDPQLEDDQPSWSTAVPAG</sequence>
<dbReference type="Proteomes" id="UP000320876">
    <property type="component" value="Unassembled WGS sequence"/>
</dbReference>
<protein>
    <submittedName>
        <fullName evidence="2">Helix-turn-helix protein</fullName>
    </submittedName>
</protein>
<reference evidence="2 3" key="1">
    <citation type="submission" date="2019-06" db="EMBL/GenBank/DDBJ databases">
        <title>Sequencing the genomes of 1000 actinobacteria strains.</title>
        <authorList>
            <person name="Klenk H.-P."/>
        </authorList>
    </citation>
    <scope>NUCLEOTIDE SEQUENCE [LARGE SCALE GENOMIC DNA]</scope>
    <source>
        <strain evidence="2 3">DSM 45679</strain>
    </source>
</reference>
<dbReference type="SMART" id="SM00530">
    <property type="entry name" value="HTH_XRE"/>
    <property type="match status" value="1"/>
</dbReference>
<dbReference type="SUPFAM" id="SSF47413">
    <property type="entry name" value="lambda repressor-like DNA-binding domains"/>
    <property type="match status" value="1"/>
</dbReference>
<keyword evidence="3" id="KW-1185">Reference proteome</keyword>
<evidence type="ECO:0000313" key="3">
    <source>
        <dbReference type="Proteomes" id="UP000320876"/>
    </source>
</evidence>
<name>A0A542DFL8_AMYCI</name>
<dbReference type="InterPro" id="IPR043917">
    <property type="entry name" value="DUF5753"/>
</dbReference>
<evidence type="ECO:0000259" key="1">
    <source>
        <dbReference type="PROSITE" id="PS50943"/>
    </source>
</evidence>
<dbReference type="Pfam" id="PF19054">
    <property type="entry name" value="DUF5753"/>
    <property type="match status" value="1"/>
</dbReference>
<accession>A0A542DFL8</accession>
<gene>
    <name evidence="2" type="ORF">FB471_1578</name>
</gene>
<dbReference type="InterPro" id="IPR001387">
    <property type="entry name" value="Cro/C1-type_HTH"/>
</dbReference>
<dbReference type="Pfam" id="PF13560">
    <property type="entry name" value="HTH_31"/>
    <property type="match status" value="1"/>
</dbReference>
<evidence type="ECO:0000313" key="2">
    <source>
        <dbReference type="EMBL" id="TQJ01862.1"/>
    </source>
</evidence>
<dbReference type="GO" id="GO:0003677">
    <property type="term" value="F:DNA binding"/>
    <property type="evidence" value="ECO:0007669"/>
    <property type="project" value="InterPro"/>
</dbReference>
<dbReference type="PROSITE" id="PS50943">
    <property type="entry name" value="HTH_CROC1"/>
    <property type="match status" value="1"/>
</dbReference>